<dbReference type="EMBL" id="LFYR01000391">
    <property type="protein sequence ID" value="KMZ74157.1"/>
    <property type="molecule type" value="Genomic_DNA"/>
</dbReference>
<feature type="disulfide bond" evidence="4">
    <location>
        <begin position="404"/>
        <end position="457"/>
    </location>
</feature>
<feature type="domain" description="Glucose-methanol-choline oxidoreductase N-terminal" evidence="5">
    <location>
        <begin position="260"/>
        <end position="274"/>
    </location>
</feature>
<dbReference type="SUPFAM" id="SSF51905">
    <property type="entry name" value="FAD/NAD(P)-binding domain"/>
    <property type="match status" value="1"/>
</dbReference>
<dbReference type="PIRSF" id="PIRSF000137">
    <property type="entry name" value="Alcohol_oxidase"/>
    <property type="match status" value="1"/>
</dbReference>
<dbReference type="AlphaFoldDB" id="A0A0K9Q0Y6"/>
<evidence type="ECO:0000256" key="2">
    <source>
        <dbReference type="ARBA" id="ARBA00022729"/>
    </source>
</evidence>
<dbReference type="InterPro" id="IPR036188">
    <property type="entry name" value="FAD/NAD-bd_sf"/>
</dbReference>
<comment type="caution">
    <text evidence="6">The sequence shown here is derived from an EMBL/GenBank/DDBJ whole genome shotgun (WGS) entry which is preliminary data.</text>
</comment>
<comment type="similarity">
    <text evidence="1">Belongs to the GMC oxidoreductase family.</text>
</comment>
<evidence type="ECO:0000313" key="6">
    <source>
        <dbReference type="EMBL" id="KMZ74157.1"/>
    </source>
</evidence>
<organism evidence="6 7">
    <name type="scientific">Zostera marina</name>
    <name type="common">Eelgrass</name>
    <dbReference type="NCBI Taxonomy" id="29655"/>
    <lineage>
        <taxon>Eukaryota</taxon>
        <taxon>Viridiplantae</taxon>
        <taxon>Streptophyta</taxon>
        <taxon>Embryophyta</taxon>
        <taxon>Tracheophyta</taxon>
        <taxon>Spermatophyta</taxon>
        <taxon>Magnoliopsida</taxon>
        <taxon>Liliopsida</taxon>
        <taxon>Zosteraceae</taxon>
        <taxon>Zostera</taxon>
    </lineage>
</organism>
<dbReference type="InterPro" id="IPR012132">
    <property type="entry name" value="GMC_OxRdtase"/>
</dbReference>
<dbReference type="PANTHER" id="PTHR45968:SF31">
    <property type="entry name" value="GLUCOSE-METHANOL-CHOLINE (GMC) OXIDOREDUCTASE FAMILY PROTEIN"/>
    <property type="match status" value="1"/>
</dbReference>
<evidence type="ECO:0000256" key="1">
    <source>
        <dbReference type="ARBA" id="ARBA00010790"/>
    </source>
</evidence>
<name>A0A0K9Q0Y6_ZOSMR</name>
<evidence type="ECO:0000256" key="3">
    <source>
        <dbReference type="PIRSR" id="PIRSR000137-2"/>
    </source>
</evidence>
<dbReference type="InterPro" id="IPR051871">
    <property type="entry name" value="GMC_Oxidoreductase-Related"/>
</dbReference>
<dbReference type="Proteomes" id="UP000036987">
    <property type="component" value="Unassembled WGS sequence"/>
</dbReference>
<feature type="binding site" evidence="3">
    <location>
        <position position="494"/>
    </location>
    <ligand>
        <name>FAD</name>
        <dbReference type="ChEBI" id="CHEBI:57692"/>
    </ligand>
</feature>
<dbReference type="OrthoDB" id="269227at2759"/>
<dbReference type="Pfam" id="PF05199">
    <property type="entry name" value="GMC_oxred_C"/>
    <property type="match status" value="1"/>
</dbReference>
<dbReference type="PROSITE" id="PS00624">
    <property type="entry name" value="GMC_OXRED_2"/>
    <property type="match status" value="1"/>
</dbReference>
<dbReference type="GO" id="GO:0016614">
    <property type="term" value="F:oxidoreductase activity, acting on CH-OH group of donors"/>
    <property type="evidence" value="ECO:0007669"/>
    <property type="project" value="InterPro"/>
</dbReference>
<feature type="binding site" evidence="3">
    <location>
        <begin position="57"/>
        <end position="58"/>
    </location>
    <ligand>
        <name>FAD</name>
        <dbReference type="ChEBI" id="CHEBI:57692"/>
    </ligand>
</feature>
<keyword evidence="2" id="KW-0732">Signal</keyword>
<comment type="cofactor">
    <cofactor evidence="3">
        <name>FAD</name>
        <dbReference type="ChEBI" id="CHEBI:57692"/>
    </cofactor>
</comment>
<gene>
    <name evidence="6" type="ORF">ZOSMA_133G00060</name>
</gene>
<proteinExistence type="inferred from homology"/>
<sequence length="525" mass="57462">MCCDVLGGAEPFRFSYLKDAKNAPKNLTFDYIIVGGGTAGCPLAATLSEKYNVLVLERGGSPYGNRNVERLGNFVVNLMDSSPTSPAQQFKSTDGVQNHRGRVLGGSSAINAGFYSRAEDLWVERVGLDKNLVEESYKWVEKAVVFEPQRLQWQTAMYKGLLEVGITPDNGFTLKHLKGTKTGGTIFNKQNHRCTAADLIASYANYEKITVILFAIVHRIIFDKNDKGKPTAIGVMFKDSLGRIHTANIAPKGEIILSAGAIGSPQLMILSGIGPKHQLDRLGLNVILEQPMVGQNMSDNPMNAVAIPANRDVEMSLVDTVGIVGDVGFIEGSSGGYLPGFEGIMPSLLPSAITKTPLFRGGVILEKIKETMSMGWMEVKNTNADDTPEMTFNYFKEKADLDKCVAGCKVISRVIDSKAFTDFRLPMVTGNSVFTLNAKATSGLTKIFKSFSYENFCRDTVKSIWHYHAGCEVDHVIDKDYKVIGVDNLRIVDGSTFRYSPGTNPQATVMMLGRYVGVKMLAERK</sequence>
<feature type="binding site" evidence="3">
    <location>
        <begin position="505"/>
        <end position="506"/>
    </location>
    <ligand>
        <name>FAD</name>
        <dbReference type="ChEBI" id="CHEBI:57692"/>
    </ligand>
</feature>
<dbReference type="STRING" id="29655.A0A0K9Q0Y6"/>
<dbReference type="SUPFAM" id="SSF54373">
    <property type="entry name" value="FAD-linked reductases, C-terminal domain"/>
    <property type="match status" value="1"/>
</dbReference>
<dbReference type="Pfam" id="PF00732">
    <property type="entry name" value="GMC_oxred_N"/>
    <property type="match status" value="1"/>
</dbReference>
<accession>A0A0K9Q0Y6</accession>
<dbReference type="PANTHER" id="PTHR45968">
    <property type="entry name" value="OSJNBA0019K04.7 PROTEIN"/>
    <property type="match status" value="1"/>
</dbReference>
<dbReference type="GO" id="GO:0050660">
    <property type="term" value="F:flavin adenine dinucleotide binding"/>
    <property type="evidence" value="ECO:0007669"/>
    <property type="project" value="InterPro"/>
</dbReference>
<keyword evidence="3" id="KW-0274">FAD</keyword>
<dbReference type="Gene3D" id="3.50.50.60">
    <property type="entry name" value="FAD/NAD(P)-binding domain"/>
    <property type="match status" value="1"/>
</dbReference>
<reference evidence="7" key="1">
    <citation type="journal article" date="2016" name="Nature">
        <title>The genome of the seagrass Zostera marina reveals angiosperm adaptation to the sea.</title>
        <authorList>
            <person name="Olsen J.L."/>
            <person name="Rouze P."/>
            <person name="Verhelst B."/>
            <person name="Lin Y.-C."/>
            <person name="Bayer T."/>
            <person name="Collen J."/>
            <person name="Dattolo E."/>
            <person name="De Paoli E."/>
            <person name="Dittami S."/>
            <person name="Maumus F."/>
            <person name="Michel G."/>
            <person name="Kersting A."/>
            <person name="Lauritano C."/>
            <person name="Lohaus R."/>
            <person name="Toepel M."/>
            <person name="Tonon T."/>
            <person name="Vanneste K."/>
            <person name="Amirebrahimi M."/>
            <person name="Brakel J."/>
            <person name="Bostroem C."/>
            <person name="Chovatia M."/>
            <person name="Grimwood J."/>
            <person name="Jenkins J.W."/>
            <person name="Jueterbock A."/>
            <person name="Mraz A."/>
            <person name="Stam W.T."/>
            <person name="Tice H."/>
            <person name="Bornberg-Bauer E."/>
            <person name="Green P.J."/>
            <person name="Pearson G.A."/>
            <person name="Procaccini G."/>
            <person name="Duarte C.M."/>
            <person name="Schmutz J."/>
            <person name="Reusch T.B.H."/>
            <person name="Van de Peer Y."/>
        </authorList>
    </citation>
    <scope>NUCLEOTIDE SEQUENCE [LARGE SCALE GENOMIC DNA]</scope>
    <source>
        <strain evidence="7">cv. Finnish</strain>
    </source>
</reference>
<feature type="binding site" evidence="3">
    <location>
        <begin position="465"/>
        <end position="466"/>
    </location>
    <ligand>
        <name>FAD</name>
        <dbReference type="ChEBI" id="CHEBI:57692"/>
    </ligand>
</feature>
<dbReference type="InterPro" id="IPR007867">
    <property type="entry name" value="GMC_OxRtase_C"/>
</dbReference>
<keyword evidence="4" id="KW-1015">Disulfide bond</keyword>
<keyword evidence="7" id="KW-1185">Reference proteome</keyword>
<dbReference type="OMA" id="SIWHYHA"/>
<dbReference type="InterPro" id="IPR000172">
    <property type="entry name" value="GMC_OxRdtase_N"/>
</dbReference>
<protein>
    <submittedName>
        <fullName evidence="6">Glucose-methanol-choline (GMC) oxidoreductase family protein</fullName>
    </submittedName>
</protein>
<evidence type="ECO:0000256" key="4">
    <source>
        <dbReference type="PIRSR" id="PIRSR000137-3"/>
    </source>
</evidence>
<feature type="binding site" evidence="3">
    <location>
        <position position="217"/>
    </location>
    <ligand>
        <name>FAD</name>
        <dbReference type="ChEBI" id="CHEBI:57692"/>
    </ligand>
</feature>
<keyword evidence="3" id="KW-0285">Flavoprotein</keyword>
<feature type="binding site" evidence="3">
    <location>
        <position position="103"/>
    </location>
    <ligand>
        <name>FAD</name>
        <dbReference type="ChEBI" id="CHEBI:57692"/>
    </ligand>
</feature>
<evidence type="ECO:0000259" key="5">
    <source>
        <dbReference type="PROSITE" id="PS00624"/>
    </source>
</evidence>
<dbReference type="Gene3D" id="3.30.410.40">
    <property type="match status" value="1"/>
</dbReference>
<evidence type="ECO:0000313" key="7">
    <source>
        <dbReference type="Proteomes" id="UP000036987"/>
    </source>
</evidence>